<dbReference type="RefSeq" id="WP_111518601.1">
    <property type="nucleotide sequence ID" value="NZ_QKUB01000005.1"/>
</dbReference>
<protein>
    <submittedName>
        <fullName evidence="1">Uncharacterized protein</fullName>
    </submittedName>
</protein>
<comment type="caution">
    <text evidence="1">The sequence shown here is derived from an EMBL/GenBank/DDBJ whole genome shotgun (WGS) entry which is preliminary data.</text>
</comment>
<keyword evidence="2" id="KW-1185">Reference proteome</keyword>
<organism evidence="1 2">
    <name type="scientific">Metamycoplasma auris</name>
    <dbReference type="NCBI Taxonomy" id="51363"/>
    <lineage>
        <taxon>Bacteria</taxon>
        <taxon>Bacillati</taxon>
        <taxon>Mycoplasmatota</taxon>
        <taxon>Mycoplasmoidales</taxon>
        <taxon>Metamycoplasmataceae</taxon>
        <taxon>Metamycoplasma</taxon>
    </lineage>
</organism>
<accession>A0A2W7HXH1</accession>
<dbReference type="AlphaFoldDB" id="A0A2W7HXH1"/>
<dbReference type="EMBL" id="QKUB01000005">
    <property type="protein sequence ID" value="PZV99895.1"/>
    <property type="molecule type" value="Genomic_DNA"/>
</dbReference>
<sequence length="114" mass="13946">MGNIDIDIFDNTLETTKELYENRAKELNEKEFNFRTIKRQKLYPNWKISRKEKRKWITLGGFFYLNNTMYEMLGSNSKLKRFIYYHDEKLKEISKCKYELDNLNLSIHLYLDNS</sequence>
<name>A0A2W7HXH1_9BACT</name>
<gene>
    <name evidence="1" type="ORF">BCF89_10524</name>
</gene>
<evidence type="ECO:0000313" key="2">
    <source>
        <dbReference type="Proteomes" id="UP000249646"/>
    </source>
</evidence>
<proteinExistence type="predicted"/>
<evidence type="ECO:0000313" key="1">
    <source>
        <dbReference type="EMBL" id="PZV99895.1"/>
    </source>
</evidence>
<dbReference type="Proteomes" id="UP000249646">
    <property type="component" value="Unassembled WGS sequence"/>
</dbReference>
<dbReference type="OrthoDB" id="394306at2"/>
<reference evidence="1 2" key="1">
    <citation type="submission" date="2018-06" db="EMBL/GenBank/DDBJ databases">
        <title>Genomic Encyclopedia of Archaeal and Bacterial Type Strains, Phase II (KMG-II): from individual species to whole genera.</title>
        <authorList>
            <person name="Goeker M."/>
        </authorList>
    </citation>
    <scope>NUCLEOTIDE SEQUENCE [LARGE SCALE GENOMIC DNA]</scope>
    <source>
        <strain evidence="1 2">ATCC 51348</strain>
    </source>
</reference>